<sequence>RPGPRSRPASAARPRGGGCWRASPRACGSSPPRGAVAPGSTAPSSPRARRRWGGGRAISTRAGTSLGSTSPGWPCWPRSSSSSAPATPV</sequence>
<dbReference type="AlphaFoldDB" id="A0A6J4V1H4"/>
<feature type="non-terminal residue" evidence="2">
    <location>
        <position position="89"/>
    </location>
</feature>
<organism evidence="2">
    <name type="scientific">uncultured Thermomicrobiales bacterium</name>
    <dbReference type="NCBI Taxonomy" id="1645740"/>
    <lineage>
        <taxon>Bacteria</taxon>
        <taxon>Pseudomonadati</taxon>
        <taxon>Thermomicrobiota</taxon>
        <taxon>Thermomicrobia</taxon>
        <taxon>Thermomicrobiales</taxon>
        <taxon>environmental samples</taxon>
    </lineage>
</organism>
<name>A0A6J4V1H4_9BACT</name>
<feature type="compositionally biased region" description="Polar residues" evidence="1">
    <location>
        <begin position="61"/>
        <end position="71"/>
    </location>
</feature>
<gene>
    <name evidence="2" type="ORF">AVDCRST_MAG88-1629</name>
</gene>
<feature type="region of interest" description="Disordered" evidence="1">
    <location>
        <begin position="1"/>
        <end position="89"/>
    </location>
</feature>
<protein>
    <submittedName>
        <fullName evidence="2">Uncharacterized protein</fullName>
    </submittedName>
</protein>
<feature type="compositionally biased region" description="Low complexity" evidence="1">
    <location>
        <begin position="1"/>
        <end position="14"/>
    </location>
</feature>
<proteinExistence type="predicted"/>
<feature type="non-terminal residue" evidence="2">
    <location>
        <position position="1"/>
    </location>
</feature>
<accession>A0A6J4V1H4</accession>
<evidence type="ECO:0000256" key="1">
    <source>
        <dbReference type="SAM" id="MobiDB-lite"/>
    </source>
</evidence>
<reference evidence="2" key="1">
    <citation type="submission" date="2020-02" db="EMBL/GenBank/DDBJ databases">
        <authorList>
            <person name="Meier V. D."/>
        </authorList>
    </citation>
    <scope>NUCLEOTIDE SEQUENCE</scope>
    <source>
        <strain evidence="2">AVDCRST_MAG88</strain>
    </source>
</reference>
<feature type="compositionally biased region" description="Low complexity" evidence="1">
    <location>
        <begin position="37"/>
        <end position="46"/>
    </location>
</feature>
<dbReference type="EMBL" id="CADCWM010000478">
    <property type="protein sequence ID" value="CAA9562696.1"/>
    <property type="molecule type" value="Genomic_DNA"/>
</dbReference>
<evidence type="ECO:0000313" key="2">
    <source>
        <dbReference type="EMBL" id="CAA9562696.1"/>
    </source>
</evidence>